<feature type="domain" description="Kazal-like" evidence="2">
    <location>
        <begin position="41"/>
        <end position="77"/>
    </location>
</feature>
<dbReference type="SUPFAM" id="SSF100895">
    <property type="entry name" value="Kazal-type serine protease inhibitors"/>
    <property type="match status" value="1"/>
</dbReference>
<dbReference type="EMBL" id="CAVLGL010000089">
    <property type="protein sequence ID" value="CAK1593779.1"/>
    <property type="molecule type" value="Genomic_DNA"/>
</dbReference>
<comment type="caution">
    <text evidence="3">The sequence shown here is derived from an EMBL/GenBank/DDBJ whole genome shotgun (WGS) entry which is preliminary data.</text>
</comment>
<feature type="signal peptide" evidence="1">
    <location>
        <begin position="1"/>
        <end position="20"/>
    </location>
</feature>
<keyword evidence="4" id="KW-1185">Reference proteome</keyword>
<reference evidence="3 4" key="1">
    <citation type="submission" date="2023-11" db="EMBL/GenBank/DDBJ databases">
        <authorList>
            <person name="Hedman E."/>
            <person name="Englund M."/>
            <person name="Stromberg M."/>
            <person name="Nyberg Akerstrom W."/>
            <person name="Nylinder S."/>
            <person name="Jareborg N."/>
            <person name="Kallberg Y."/>
            <person name="Kronander E."/>
        </authorList>
    </citation>
    <scope>NUCLEOTIDE SEQUENCE [LARGE SCALE GENOMIC DNA]</scope>
</reference>
<gene>
    <name evidence="3" type="ORF">PARMNEM_LOCUS13517</name>
</gene>
<dbReference type="InterPro" id="IPR002350">
    <property type="entry name" value="Kazal_dom"/>
</dbReference>
<evidence type="ECO:0000313" key="4">
    <source>
        <dbReference type="Proteomes" id="UP001314205"/>
    </source>
</evidence>
<accession>A0AAV1LHN0</accession>
<feature type="chain" id="PRO_5043886411" description="Kazal-like domain-containing protein" evidence="1">
    <location>
        <begin position="21"/>
        <end position="93"/>
    </location>
</feature>
<dbReference type="Pfam" id="PF07648">
    <property type="entry name" value="Kazal_2"/>
    <property type="match status" value="1"/>
</dbReference>
<name>A0AAV1LHN0_9NEOP</name>
<sequence length="93" mass="10604">MWMNIAIYCIVIHLLTPGKTHLPENAVTPSNKIDQFCQLAETCIHDTIPICGTNGEKKRTFMDLCDLLEYACDTNEVYNHVDDMPDCPVFKNK</sequence>
<dbReference type="Proteomes" id="UP001314205">
    <property type="component" value="Unassembled WGS sequence"/>
</dbReference>
<dbReference type="Gene3D" id="3.30.60.30">
    <property type="match status" value="1"/>
</dbReference>
<organism evidence="3 4">
    <name type="scientific">Parnassius mnemosyne</name>
    <name type="common">clouded apollo</name>
    <dbReference type="NCBI Taxonomy" id="213953"/>
    <lineage>
        <taxon>Eukaryota</taxon>
        <taxon>Metazoa</taxon>
        <taxon>Ecdysozoa</taxon>
        <taxon>Arthropoda</taxon>
        <taxon>Hexapoda</taxon>
        <taxon>Insecta</taxon>
        <taxon>Pterygota</taxon>
        <taxon>Neoptera</taxon>
        <taxon>Endopterygota</taxon>
        <taxon>Lepidoptera</taxon>
        <taxon>Glossata</taxon>
        <taxon>Ditrysia</taxon>
        <taxon>Papilionoidea</taxon>
        <taxon>Papilionidae</taxon>
        <taxon>Parnassiinae</taxon>
        <taxon>Parnassini</taxon>
        <taxon>Parnassius</taxon>
        <taxon>Driopa</taxon>
    </lineage>
</organism>
<protein>
    <recommendedName>
        <fullName evidence="2">Kazal-like domain-containing protein</fullName>
    </recommendedName>
</protein>
<dbReference type="InterPro" id="IPR036058">
    <property type="entry name" value="Kazal_dom_sf"/>
</dbReference>
<dbReference type="AlphaFoldDB" id="A0AAV1LHN0"/>
<evidence type="ECO:0000313" key="3">
    <source>
        <dbReference type="EMBL" id="CAK1593779.1"/>
    </source>
</evidence>
<keyword evidence="1" id="KW-0732">Signal</keyword>
<evidence type="ECO:0000256" key="1">
    <source>
        <dbReference type="SAM" id="SignalP"/>
    </source>
</evidence>
<proteinExistence type="predicted"/>
<evidence type="ECO:0000259" key="2">
    <source>
        <dbReference type="Pfam" id="PF07648"/>
    </source>
</evidence>